<feature type="transmembrane region" description="Helical" evidence="1">
    <location>
        <begin position="123"/>
        <end position="147"/>
    </location>
</feature>
<keyword evidence="3" id="KW-1185">Reference proteome</keyword>
<name>A0AAE3CZY4_9HYPH</name>
<dbReference type="Proteomes" id="UP001196509">
    <property type="component" value="Unassembled WGS sequence"/>
</dbReference>
<evidence type="ECO:0000313" key="2">
    <source>
        <dbReference type="EMBL" id="MBW8636233.1"/>
    </source>
</evidence>
<reference evidence="2" key="1">
    <citation type="submission" date="2021-08" db="EMBL/GenBank/DDBJ databases">
        <title>Hoeflea bacterium WL0058 sp. nov., isolated from the sediment.</title>
        <authorList>
            <person name="Wang L."/>
            <person name="Zhang D."/>
        </authorList>
    </citation>
    <scope>NUCLEOTIDE SEQUENCE</scope>
    <source>
        <strain evidence="2">WL0058</strain>
    </source>
</reference>
<dbReference type="EMBL" id="JAICBX010000001">
    <property type="protein sequence ID" value="MBW8636233.1"/>
    <property type="molecule type" value="Genomic_DNA"/>
</dbReference>
<gene>
    <name evidence="2" type="ORF">K1W69_03455</name>
</gene>
<protein>
    <submittedName>
        <fullName evidence="2">GNAT family acetyltransferase</fullName>
    </submittedName>
</protein>
<sequence length="158" mass="17454">MGARNVQEFYSKISLVYFIAATTVLMALAFFLLGTALREMWQITKGADAASTALSSISLLIIGFAVIETAKFIAEEEVLRSRELRSTRESRRSITKFITIIVIAASLEALVMVFQATREGIEFAIYPAALFLAATISLVSLGVYQWLSSRIGDHHDQD</sequence>
<keyword evidence="1" id="KW-0812">Transmembrane</keyword>
<comment type="caution">
    <text evidence="2">The sequence shown here is derived from an EMBL/GenBank/DDBJ whole genome shotgun (WGS) entry which is preliminary data.</text>
</comment>
<proteinExistence type="predicted"/>
<evidence type="ECO:0000256" key="1">
    <source>
        <dbReference type="SAM" id="Phobius"/>
    </source>
</evidence>
<feature type="transmembrane region" description="Helical" evidence="1">
    <location>
        <begin position="94"/>
        <end position="117"/>
    </location>
</feature>
<evidence type="ECO:0000313" key="3">
    <source>
        <dbReference type="Proteomes" id="UP001196509"/>
    </source>
</evidence>
<accession>A0AAE3CZY4</accession>
<dbReference type="AlphaFoldDB" id="A0AAE3CZY4"/>
<keyword evidence="1" id="KW-0472">Membrane</keyword>
<feature type="transmembrane region" description="Helical" evidence="1">
    <location>
        <begin position="53"/>
        <end position="74"/>
    </location>
</feature>
<keyword evidence="1" id="KW-1133">Transmembrane helix</keyword>
<feature type="transmembrane region" description="Helical" evidence="1">
    <location>
        <begin position="12"/>
        <end position="33"/>
    </location>
</feature>
<organism evidence="2 3">
    <name type="scientific">Flavimaribacter sediminis</name>
    <dbReference type="NCBI Taxonomy" id="2865987"/>
    <lineage>
        <taxon>Bacteria</taxon>
        <taxon>Pseudomonadati</taxon>
        <taxon>Pseudomonadota</taxon>
        <taxon>Alphaproteobacteria</taxon>
        <taxon>Hyphomicrobiales</taxon>
        <taxon>Rhizobiaceae</taxon>
        <taxon>Flavimaribacter</taxon>
    </lineage>
</organism>